<reference evidence="1" key="2">
    <citation type="submission" date="2020-06" db="EMBL/GenBank/DDBJ databases">
        <title>Helianthus annuus Genome sequencing and assembly Release 2.</title>
        <authorList>
            <person name="Gouzy J."/>
            <person name="Langlade N."/>
            <person name="Munos S."/>
        </authorList>
    </citation>
    <scope>NUCLEOTIDE SEQUENCE</scope>
    <source>
        <tissue evidence="1">Leaves</tissue>
    </source>
</reference>
<dbReference type="EMBL" id="MNCJ02000330">
    <property type="protein sequence ID" value="KAF5765500.1"/>
    <property type="molecule type" value="Genomic_DNA"/>
</dbReference>
<dbReference type="Proteomes" id="UP000215914">
    <property type="component" value="Unassembled WGS sequence"/>
</dbReference>
<evidence type="ECO:0000313" key="1">
    <source>
        <dbReference type="EMBL" id="KAF5765500.1"/>
    </source>
</evidence>
<dbReference type="Gramene" id="mRNA:HanXRQr2_Chr15g0704471">
    <property type="protein sequence ID" value="CDS:HanXRQr2_Chr15g0704471.1"/>
    <property type="gene ID" value="HanXRQr2_Chr15g0704471"/>
</dbReference>
<dbReference type="AlphaFoldDB" id="A0A9K3E262"/>
<keyword evidence="2" id="KW-1185">Reference proteome</keyword>
<name>A0A9K3E262_HELAN</name>
<sequence length="99" mass="10897">MQGNLSAWLVKHALIHRSLGFDYQGIETLQIKPGDWHSIANRAIATPIKGVVPHPGATLPYSEFKGFNKFPTVVRLGPDLEPFSTVCVAINPIVFIEIC</sequence>
<gene>
    <name evidence="1" type="ORF">HanXRQr2_Chr15g0704471</name>
</gene>
<protein>
    <submittedName>
        <fullName evidence="1">Uncharacterized protein</fullName>
    </submittedName>
</protein>
<comment type="caution">
    <text evidence="1">The sequence shown here is derived from an EMBL/GenBank/DDBJ whole genome shotgun (WGS) entry which is preliminary data.</text>
</comment>
<organism evidence="1 2">
    <name type="scientific">Helianthus annuus</name>
    <name type="common">Common sunflower</name>
    <dbReference type="NCBI Taxonomy" id="4232"/>
    <lineage>
        <taxon>Eukaryota</taxon>
        <taxon>Viridiplantae</taxon>
        <taxon>Streptophyta</taxon>
        <taxon>Embryophyta</taxon>
        <taxon>Tracheophyta</taxon>
        <taxon>Spermatophyta</taxon>
        <taxon>Magnoliopsida</taxon>
        <taxon>eudicotyledons</taxon>
        <taxon>Gunneridae</taxon>
        <taxon>Pentapetalae</taxon>
        <taxon>asterids</taxon>
        <taxon>campanulids</taxon>
        <taxon>Asterales</taxon>
        <taxon>Asteraceae</taxon>
        <taxon>Asteroideae</taxon>
        <taxon>Heliantheae alliance</taxon>
        <taxon>Heliantheae</taxon>
        <taxon>Helianthus</taxon>
    </lineage>
</organism>
<evidence type="ECO:0000313" key="2">
    <source>
        <dbReference type="Proteomes" id="UP000215914"/>
    </source>
</evidence>
<accession>A0A9K3E262</accession>
<proteinExistence type="predicted"/>
<reference evidence="1" key="1">
    <citation type="journal article" date="2017" name="Nature">
        <title>The sunflower genome provides insights into oil metabolism, flowering and Asterid evolution.</title>
        <authorList>
            <person name="Badouin H."/>
            <person name="Gouzy J."/>
            <person name="Grassa C.J."/>
            <person name="Murat F."/>
            <person name="Staton S.E."/>
            <person name="Cottret L."/>
            <person name="Lelandais-Briere C."/>
            <person name="Owens G.L."/>
            <person name="Carrere S."/>
            <person name="Mayjonade B."/>
            <person name="Legrand L."/>
            <person name="Gill N."/>
            <person name="Kane N.C."/>
            <person name="Bowers J.E."/>
            <person name="Hubner S."/>
            <person name="Bellec A."/>
            <person name="Berard A."/>
            <person name="Berges H."/>
            <person name="Blanchet N."/>
            <person name="Boniface M.C."/>
            <person name="Brunel D."/>
            <person name="Catrice O."/>
            <person name="Chaidir N."/>
            <person name="Claudel C."/>
            <person name="Donnadieu C."/>
            <person name="Faraut T."/>
            <person name="Fievet G."/>
            <person name="Helmstetter N."/>
            <person name="King M."/>
            <person name="Knapp S.J."/>
            <person name="Lai Z."/>
            <person name="Le Paslier M.C."/>
            <person name="Lippi Y."/>
            <person name="Lorenzon L."/>
            <person name="Mandel J.R."/>
            <person name="Marage G."/>
            <person name="Marchand G."/>
            <person name="Marquand E."/>
            <person name="Bret-Mestries E."/>
            <person name="Morien E."/>
            <person name="Nambeesan S."/>
            <person name="Nguyen T."/>
            <person name="Pegot-Espagnet P."/>
            <person name="Pouilly N."/>
            <person name="Raftis F."/>
            <person name="Sallet E."/>
            <person name="Schiex T."/>
            <person name="Thomas J."/>
            <person name="Vandecasteele C."/>
            <person name="Vares D."/>
            <person name="Vear F."/>
            <person name="Vautrin S."/>
            <person name="Crespi M."/>
            <person name="Mangin B."/>
            <person name="Burke J.M."/>
            <person name="Salse J."/>
            <person name="Munos S."/>
            <person name="Vincourt P."/>
            <person name="Rieseberg L.H."/>
            <person name="Langlade N.B."/>
        </authorList>
    </citation>
    <scope>NUCLEOTIDE SEQUENCE</scope>
    <source>
        <tissue evidence="1">Leaves</tissue>
    </source>
</reference>